<keyword evidence="11" id="KW-1185">Reference proteome</keyword>
<evidence type="ECO:0000256" key="1">
    <source>
        <dbReference type="ARBA" id="ARBA00001947"/>
    </source>
</evidence>
<dbReference type="InterPro" id="IPR001330">
    <property type="entry name" value="Prenyltrans"/>
</dbReference>
<dbReference type="Gene3D" id="1.50.10.20">
    <property type="match status" value="1"/>
</dbReference>
<evidence type="ECO:0000256" key="8">
    <source>
        <dbReference type="SAM" id="MobiDB-lite"/>
    </source>
</evidence>
<dbReference type="GO" id="GO:0005953">
    <property type="term" value="C:CAAX-protein geranylgeranyltransferase complex"/>
    <property type="evidence" value="ECO:0007669"/>
    <property type="project" value="TreeGrafter"/>
</dbReference>
<feature type="compositionally biased region" description="Low complexity" evidence="8">
    <location>
        <begin position="478"/>
        <end position="493"/>
    </location>
</feature>
<feature type="domain" description="Prenyltransferase alpha-alpha toroid" evidence="9">
    <location>
        <begin position="23"/>
        <end position="424"/>
    </location>
</feature>
<evidence type="ECO:0000313" key="11">
    <source>
        <dbReference type="Proteomes" id="UP000308768"/>
    </source>
</evidence>
<proteinExistence type="inferred from homology"/>
<dbReference type="SUPFAM" id="SSF48239">
    <property type="entry name" value="Terpenoid cyclases/Protein prenyltransferases"/>
    <property type="match status" value="1"/>
</dbReference>
<dbReference type="GO" id="GO:0004662">
    <property type="term" value="F:CAAX-protein geranylgeranyltransferase activity"/>
    <property type="evidence" value="ECO:0007669"/>
    <property type="project" value="TreeGrafter"/>
</dbReference>
<dbReference type="GO" id="GO:0046872">
    <property type="term" value="F:metal ion binding"/>
    <property type="evidence" value="ECO:0007669"/>
    <property type="project" value="UniProtKB-KW"/>
</dbReference>
<dbReference type="InterPro" id="IPR008930">
    <property type="entry name" value="Terpenoid_cyclase/PrenylTrfase"/>
</dbReference>
<keyword evidence="5" id="KW-0479">Metal-binding</keyword>
<dbReference type="OrthoDB" id="24893at2759"/>
<gene>
    <name evidence="10" type="ORF">B0A49_08837</name>
</gene>
<evidence type="ECO:0000256" key="2">
    <source>
        <dbReference type="ARBA" id="ARBA00010497"/>
    </source>
</evidence>
<dbReference type="InterPro" id="IPR045089">
    <property type="entry name" value="PGGT1B-like"/>
</dbReference>
<evidence type="ECO:0000256" key="6">
    <source>
        <dbReference type="ARBA" id="ARBA00022737"/>
    </source>
</evidence>
<organism evidence="10 11">
    <name type="scientific">Cryomyces minteri</name>
    <dbReference type="NCBI Taxonomy" id="331657"/>
    <lineage>
        <taxon>Eukaryota</taxon>
        <taxon>Fungi</taxon>
        <taxon>Dikarya</taxon>
        <taxon>Ascomycota</taxon>
        <taxon>Pezizomycotina</taxon>
        <taxon>Dothideomycetes</taxon>
        <taxon>Dothideomycetes incertae sedis</taxon>
        <taxon>Cryomyces</taxon>
    </lineage>
</organism>
<reference evidence="10 11" key="1">
    <citation type="submission" date="2017-03" db="EMBL/GenBank/DDBJ databases">
        <title>Genomes of endolithic fungi from Antarctica.</title>
        <authorList>
            <person name="Coleine C."/>
            <person name="Masonjones S."/>
            <person name="Stajich J.E."/>
        </authorList>
    </citation>
    <scope>NUCLEOTIDE SEQUENCE [LARGE SCALE GENOMIC DNA]</scope>
    <source>
        <strain evidence="10 11">CCFEE 5187</strain>
    </source>
</reference>
<dbReference type="EMBL" id="NAJN01001181">
    <property type="protein sequence ID" value="TKA65080.1"/>
    <property type="molecule type" value="Genomic_DNA"/>
</dbReference>
<keyword evidence="6" id="KW-0677">Repeat</keyword>
<feature type="region of interest" description="Disordered" evidence="8">
    <location>
        <begin position="442"/>
        <end position="493"/>
    </location>
</feature>
<dbReference type="Pfam" id="PF00432">
    <property type="entry name" value="Prenyltrans"/>
    <property type="match status" value="1"/>
</dbReference>
<keyword evidence="3" id="KW-0637">Prenyltransferase</keyword>
<accession>A0A4U0WP47</accession>
<comment type="cofactor">
    <cofactor evidence="1">
        <name>Zn(2+)</name>
        <dbReference type="ChEBI" id="CHEBI:29105"/>
    </cofactor>
</comment>
<dbReference type="PANTHER" id="PTHR11774:SF4">
    <property type="entry name" value="GERANYLGERANYL TRANSFERASE TYPE-1 SUBUNIT BETA"/>
    <property type="match status" value="1"/>
</dbReference>
<evidence type="ECO:0000259" key="9">
    <source>
        <dbReference type="Pfam" id="PF00432"/>
    </source>
</evidence>
<evidence type="ECO:0000313" key="10">
    <source>
        <dbReference type="EMBL" id="TKA65080.1"/>
    </source>
</evidence>
<evidence type="ECO:0000256" key="4">
    <source>
        <dbReference type="ARBA" id="ARBA00022679"/>
    </source>
</evidence>
<evidence type="ECO:0000256" key="3">
    <source>
        <dbReference type="ARBA" id="ARBA00022602"/>
    </source>
</evidence>
<sequence>MPSPFSRLSPALEPHTQLAEPSFDTKRHVTYWLRCLKTFLPNVYTANDSNRMTFAFFVVSALDLLDCLVPHTTAAEREGYAQWIYHCQHPAGGFRAFPGTDFGDRRSAQNECWDPANLPATYFALATLLVLGDDLERVKRRECLAWLAKLQRPDGGFGETLVNGRIEGGSDTRFGYCATGVRWILRGTVEGPVEGVEDVNVDQFVQCVSLSETYDGGISDAPFHEAHAGFTYCAISALSFVDRLPHGAKTYDQNAREDDRPLAGLSDLHATIRWLASRQTATLDDDDEVDTNGDETDTPSTCHDAHTFVRLRGFPSEQGEQSYKERPTSHLDLQWAGFNGRCNKLADTCYAFWVGASLDVLHKAPIASRPRSRRYLLDRTQHPAGGFAKHPGDPPDIYHSYLGLAALALMREPALKPLDAVMCVSVAARRCVDGLRWRRSIVGEGGGGRGEEGEEGKGEGVTKGTERTEGTEARGGESRPAAPSSAGTTASASDGFAYMAISGG</sequence>
<evidence type="ECO:0000256" key="7">
    <source>
        <dbReference type="ARBA" id="ARBA00022833"/>
    </source>
</evidence>
<name>A0A4U0WP47_9PEZI</name>
<dbReference type="PANTHER" id="PTHR11774">
    <property type="entry name" value="GERANYLGERANYL TRANSFERASE TYPE BETA SUBUNIT"/>
    <property type="match status" value="1"/>
</dbReference>
<comment type="similarity">
    <text evidence="2">Belongs to the protein prenyltransferase subunit beta family.</text>
</comment>
<dbReference type="STRING" id="331657.A0A4U0WP47"/>
<protein>
    <recommendedName>
        <fullName evidence="9">Prenyltransferase alpha-alpha toroid domain-containing protein</fullName>
    </recommendedName>
</protein>
<dbReference type="AlphaFoldDB" id="A0A4U0WP47"/>
<keyword evidence="7" id="KW-0862">Zinc</keyword>
<keyword evidence="4" id="KW-0808">Transferase</keyword>
<feature type="compositionally biased region" description="Basic and acidic residues" evidence="8">
    <location>
        <begin position="449"/>
        <end position="477"/>
    </location>
</feature>
<dbReference type="Proteomes" id="UP000308768">
    <property type="component" value="Unassembled WGS sequence"/>
</dbReference>
<evidence type="ECO:0000256" key="5">
    <source>
        <dbReference type="ARBA" id="ARBA00022723"/>
    </source>
</evidence>
<comment type="caution">
    <text evidence="10">The sequence shown here is derived from an EMBL/GenBank/DDBJ whole genome shotgun (WGS) entry which is preliminary data.</text>
</comment>